<dbReference type="OrthoDB" id="9805416at2"/>
<reference evidence="7 8" key="1">
    <citation type="journal article" date="2012" name="PLoS ONE">
        <title>Functional divergence in the genus oenococcus as predicted by genome sequencing of the newly-described species, Oenococcus kitaharae.</title>
        <authorList>
            <person name="Borneman A.R."/>
            <person name="McCarthy J.M."/>
            <person name="Chambers P.J."/>
            <person name="Bartowsky E.J."/>
        </authorList>
    </citation>
    <scope>NUCLEOTIDE SEQUENCE [LARGE SCALE GENOMIC DNA]</scope>
    <source>
        <strain evidence="8">DSM17330</strain>
    </source>
</reference>
<dbReference type="PANTHER" id="PTHR43761:SF1">
    <property type="entry name" value="D-ISOMER SPECIFIC 2-HYDROXYACID DEHYDROGENASE CATALYTIC DOMAIN-CONTAINING PROTEIN-RELATED"/>
    <property type="match status" value="1"/>
</dbReference>
<dbReference type="FunFam" id="3.40.50.720:FF:000203">
    <property type="entry name" value="D-3-phosphoglycerate dehydrogenase (SerA)"/>
    <property type="match status" value="1"/>
</dbReference>
<comment type="similarity">
    <text evidence="1 4">Belongs to the D-isomer specific 2-hydroxyacid dehydrogenase family.</text>
</comment>
<evidence type="ECO:0000256" key="4">
    <source>
        <dbReference type="RuleBase" id="RU003719"/>
    </source>
</evidence>
<dbReference type="PROSITE" id="PS00671">
    <property type="entry name" value="D_2_HYDROXYACID_DH_3"/>
    <property type="match status" value="1"/>
</dbReference>
<keyword evidence="8" id="KW-1185">Reference proteome</keyword>
<dbReference type="Pfam" id="PF02826">
    <property type="entry name" value="2-Hacid_dh_C"/>
    <property type="match status" value="1"/>
</dbReference>
<dbReference type="Gene3D" id="3.40.50.720">
    <property type="entry name" value="NAD(P)-binding Rossmann-like Domain"/>
    <property type="match status" value="2"/>
</dbReference>
<accession>G9WI18</accession>
<dbReference type="GO" id="GO:0051287">
    <property type="term" value="F:NAD binding"/>
    <property type="evidence" value="ECO:0007669"/>
    <property type="project" value="InterPro"/>
</dbReference>
<dbReference type="PANTHER" id="PTHR43761">
    <property type="entry name" value="D-ISOMER SPECIFIC 2-HYDROXYACID DEHYDROGENASE FAMILY PROTEIN (AFU_ORTHOLOGUE AFUA_1G13630)"/>
    <property type="match status" value="1"/>
</dbReference>
<comment type="caution">
    <text evidence="7">The sequence shown here is derived from an EMBL/GenBank/DDBJ whole genome shotgun (WGS) entry which is preliminary data.</text>
</comment>
<dbReference type="InterPro" id="IPR036291">
    <property type="entry name" value="NAD(P)-bd_dom_sf"/>
</dbReference>
<evidence type="ECO:0000256" key="1">
    <source>
        <dbReference type="ARBA" id="ARBA00005854"/>
    </source>
</evidence>
<evidence type="ECO:0000259" key="5">
    <source>
        <dbReference type="Pfam" id="PF00389"/>
    </source>
</evidence>
<dbReference type="Proteomes" id="UP000004959">
    <property type="component" value="Chromosome"/>
</dbReference>
<protein>
    <submittedName>
        <fullName evidence="7">D-3-phosphoglycerate dehydrogenase</fullName>
    </submittedName>
</protein>
<name>G9WI18_9LACO</name>
<dbReference type="STRING" id="336988.NT96_08390"/>
<gene>
    <name evidence="7" type="ORF">OKIT_0794</name>
</gene>
<proteinExistence type="inferred from homology"/>
<keyword evidence="2 4" id="KW-0560">Oxidoreductase</keyword>
<dbReference type="eggNOG" id="COG1052">
    <property type="taxonomic scope" value="Bacteria"/>
</dbReference>
<dbReference type="AlphaFoldDB" id="G9WI18"/>
<dbReference type="SUPFAM" id="SSF51735">
    <property type="entry name" value="NAD(P)-binding Rossmann-fold domains"/>
    <property type="match status" value="1"/>
</dbReference>
<dbReference type="HOGENOM" id="CLU_019796_1_3_9"/>
<organism evidence="7 8">
    <name type="scientific">Oenococcus kitaharae DSM 17330</name>
    <dbReference type="NCBI Taxonomy" id="1045004"/>
    <lineage>
        <taxon>Bacteria</taxon>
        <taxon>Bacillati</taxon>
        <taxon>Bacillota</taxon>
        <taxon>Bacilli</taxon>
        <taxon>Lactobacillales</taxon>
        <taxon>Lactobacillaceae</taxon>
        <taxon>Oenococcus</taxon>
    </lineage>
</organism>
<keyword evidence="3" id="KW-0520">NAD</keyword>
<dbReference type="InterPro" id="IPR050418">
    <property type="entry name" value="D-iso_2-hydroxyacid_DH_PdxB"/>
</dbReference>
<feature type="domain" description="D-isomer specific 2-hydroxyacid dehydrogenase NAD-binding" evidence="6">
    <location>
        <begin position="109"/>
        <end position="288"/>
    </location>
</feature>
<evidence type="ECO:0000313" key="8">
    <source>
        <dbReference type="Proteomes" id="UP000004959"/>
    </source>
</evidence>
<dbReference type="GO" id="GO:0016616">
    <property type="term" value="F:oxidoreductase activity, acting on the CH-OH group of donors, NAD or NADP as acceptor"/>
    <property type="evidence" value="ECO:0007669"/>
    <property type="project" value="InterPro"/>
</dbReference>
<dbReference type="SUPFAM" id="SSF52283">
    <property type="entry name" value="Formate/glycerate dehydrogenase catalytic domain-like"/>
    <property type="match status" value="1"/>
</dbReference>
<dbReference type="EMBL" id="AFVZ01000001">
    <property type="protein sequence ID" value="EHN58903.1"/>
    <property type="molecule type" value="Genomic_DNA"/>
</dbReference>
<dbReference type="InterPro" id="IPR006140">
    <property type="entry name" value="D-isomer_DH_NAD-bd"/>
</dbReference>
<dbReference type="CDD" id="cd12162">
    <property type="entry name" value="2-Hacid_dh_4"/>
    <property type="match status" value="1"/>
</dbReference>
<dbReference type="Pfam" id="PF00389">
    <property type="entry name" value="2-Hacid_dh"/>
    <property type="match status" value="1"/>
</dbReference>
<feature type="domain" description="D-isomer specific 2-hydroxyacid dehydrogenase catalytic" evidence="5">
    <location>
        <begin position="16"/>
        <end position="316"/>
    </location>
</feature>
<dbReference type="InterPro" id="IPR006139">
    <property type="entry name" value="D-isomer_2_OHA_DH_cat_dom"/>
</dbReference>
<evidence type="ECO:0000256" key="3">
    <source>
        <dbReference type="ARBA" id="ARBA00023027"/>
    </source>
</evidence>
<dbReference type="RefSeq" id="WP_007745502.1">
    <property type="nucleotide sequence ID" value="NZ_CM001398.1"/>
</dbReference>
<evidence type="ECO:0000313" key="7">
    <source>
        <dbReference type="EMBL" id="EHN58903.1"/>
    </source>
</evidence>
<evidence type="ECO:0000259" key="6">
    <source>
        <dbReference type="Pfam" id="PF02826"/>
    </source>
</evidence>
<dbReference type="InterPro" id="IPR029753">
    <property type="entry name" value="D-isomer_DH_CS"/>
</dbReference>
<dbReference type="PATRIC" id="fig|1045004.4.peg.797"/>
<evidence type="ECO:0000256" key="2">
    <source>
        <dbReference type="ARBA" id="ARBA00023002"/>
    </source>
</evidence>
<sequence>MKIVLLDGYALNHDLDWQQLDQLGELDHYDRTAVNNNEEILQRIGQAEIVLTHKTPLNDRVISQAPRLRYIGIMGTGYDVVDIQSADRNHVAVTNVPTYATDAVAQFTFALLLEVASQVGLHNRLVHEDKWLCVPNFTFWERPLFELQGKTLGLIGYGHIAKKVAELGHAFAMKVIFYNHRPKKDHPSWAGQVDLDELLTRSDVISLHTIQTPDTVNLIDRSSLKKMKKSAILLNTARGKLVNETDLAKALNRGDIYAFATDVVGTEPISADNPLLKAKNCYITPHIAWAPFETRKRLLDITVSNLTNYLAGKPSNLVHFYK</sequence>